<dbReference type="InterPro" id="IPR043472">
    <property type="entry name" value="Macro_dom-like"/>
</dbReference>
<evidence type="ECO:0000256" key="5">
    <source>
        <dbReference type="ARBA" id="ARBA00022670"/>
    </source>
</evidence>
<protein>
    <recommendedName>
        <fullName evidence="8">Probable cytosol aminopeptidase</fullName>
        <ecNumber evidence="8">3.4.11.1</ecNumber>
    </recommendedName>
    <alternativeName>
        <fullName evidence="8">Leucine aminopeptidase</fullName>
        <shortName evidence="8">LAP</shortName>
        <ecNumber evidence="8">3.4.11.10</ecNumber>
    </alternativeName>
    <alternativeName>
        <fullName evidence="8">Leucyl aminopeptidase</fullName>
    </alternativeName>
</protein>
<dbReference type="EC" id="3.4.11.10" evidence="8"/>
<feature type="binding site" evidence="8">
    <location>
        <position position="347"/>
    </location>
    <ligand>
        <name>Mn(2+)</name>
        <dbReference type="ChEBI" id="CHEBI:29035"/>
        <label>1</label>
    </ligand>
</feature>
<evidence type="ECO:0000256" key="4">
    <source>
        <dbReference type="ARBA" id="ARBA00022438"/>
    </source>
</evidence>
<dbReference type="EMBL" id="MAMP01000001">
    <property type="protein sequence ID" value="OES46512.1"/>
    <property type="molecule type" value="Genomic_DNA"/>
</dbReference>
<dbReference type="PRINTS" id="PR00481">
    <property type="entry name" value="LAMNOPPTDASE"/>
</dbReference>
<dbReference type="Pfam" id="PF02789">
    <property type="entry name" value="Peptidase_M17_N"/>
    <property type="match status" value="1"/>
</dbReference>
<evidence type="ECO:0000256" key="6">
    <source>
        <dbReference type="ARBA" id="ARBA00022801"/>
    </source>
</evidence>
<dbReference type="Gene3D" id="3.40.220.10">
    <property type="entry name" value="Leucine Aminopeptidase, subunit E, domain 1"/>
    <property type="match status" value="1"/>
</dbReference>
<evidence type="ECO:0000256" key="8">
    <source>
        <dbReference type="HAMAP-Rule" id="MF_00181"/>
    </source>
</evidence>
<dbReference type="InterPro" id="IPR008283">
    <property type="entry name" value="Peptidase_M17_N"/>
</dbReference>
<keyword evidence="6 8" id="KW-0378">Hydrolase</keyword>
<gene>
    <name evidence="8" type="primary">pepA</name>
    <name evidence="10" type="ORF">BA724_00165</name>
</gene>
<sequence>MFTIKKEPFIKTKADALLIGLYDKPLKFEGVLQPLDDAFSGQLTELVKNGDLSAKKENTSVIPALGHITAKRIVTAGLGKEKEADFHVIHKAVKKAAKQSKQYGLESIAVVLDSFVTENITAVEAAEALTEAFFMARFEYTGYRTPGNEPEKQLKTIDVYTEGDPVEIKAACEVGKTMADGTNTAIRLTATPPNMMTADDLALHAKKLADQYGFELEVLERADMEKIGMGAFLAVAQGSVEPPKMITLKYNPADSWENVLTFVGKGVTFDTGGYSIKTKDGIVGMKTDMGGAAAVLGAMEIIGELRPDRPVMAVIPATDNVISANAFKPDDVITSLSGKTIEVKNTDAEGRLVLADAITYAKQQRAGKIVDVATLTGGVVIALGKDKTGAITNNEPFFEEVLEASHEAGEMIWQLPLTEYDKKRIRNSDVADLNNSPGRDGHAIMGGGFIGEFAENTPWVHLDIAGSAELTPGVMTRTLAILALSDQSE</sequence>
<feature type="active site" evidence="8">
    <location>
        <position position="277"/>
    </location>
</feature>
<dbReference type="AlphaFoldDB" id="A0A1E7DTV5"/>
<accession>A0A1E7DTV5</accession>
<dbReference type="PROSITE" id="PS00631">
    <property type="entry name" value="CYTOSOL_AP"/>
    <property type="match status" value="1"/>
</dbReference>
<keyword evidence="8" id="KW-0464">Manganese</keyword>
<proteinExistence type="inferred from homology"/>
<dbReference type="CDD" id="cd00433">
    <property type="entry name" value="Peptidase_M17"/>
    <property type="match status" value="1"/>
</dbReference>
<feature type="binding site" evidence="8">
    <location>
        <position position="349"/>
    </location>
    <ligand>
        <name>Mn(2+)</name>
        <dbReference type="ChEBI" id="CHEBI:29035"/>
        <label>1</label>
    </ligand>
</feature>
<feature type="binding site" evidence="8">
    <location>
        <position position="265"/>
    </location>
    <ligand>
        <name>Mn(2+)</name>
        <dbReference type="ChEBI" id="CHEBI:29035"/>
        <label>2</label>
    </ligand>
</feature>
<dbReference type="SUPFAM" id="SSF52949">
    <property type="entry name" value="Macro domain-like"/>
    <property type="match status" value="1"/>
</dbReference>
<comment type="caution">
    <text evidence="10">The sequence shown here is derived from an EMBL/GenBank/DDBJ whole genome shotgun (WGS) entry which is preliminary data.</text>
</comment>
<keyword evidence="8" id="KW-0479">Metal-binding</keyword>
<comment type="cofactor">
    <cofactor evidence="8">
        <name>Mn(2+)</name>
        <dbReference type="ChEBI" id="CHEBI:29035"/>
    </cofactor>
    <text evidence="8">Binds 2 manganese ions per subunit.</text>
</comment>
<feature type="active site" evidence="8">
    <location>
        <position position="351"/>
    </location>
</feature>
<dbReference type="InterPro" id="IPR011356">
    <property type="entry name" value="Leucine_aapep/pepB"/>
</dbReference>
<reference evidence="10 11" key="1">
    <citation type="submission" date="2016-06" db="EMBL/GenBank/DDBJ databases">
        <title>Domibacillus iocasae genome sequencing.</title>
        <authorList>
            <person name="Verma A."/>
            <person name="Pal Y."/>
            <person name="Ojha A.K."/>
            <person name="Krishnamurthi S."/>
        </authorList>
    </citation>
    <scope>NUCLEOTIDE SEQUENCE [LARGE SCALE GENOMIC DNA]</scope>
    <source>
        <strain evidence="10 11">DSM 29979</strain>
    </source>
</reference>
<dbReference type="SUPFAM" id="SSF53187">
    <property type="entry name" value="Zn-dependent exopeptidases"/>
    <property type="match status" value="1"/>
</dbReference>
<feature type="domain" description="Cytosol aminopeptidase" evidence="9">
    <location>
        <begin position="345"/>
        <end position="352"/>
    </location>
</feature>
<comment type="catalytic activity">
    <reaction evidence="2 8">
        <text>Release of an N-terminal amino acid, preferentially leucine, but not glutamic or aspartic acids.</text>
        <dbReference type="EC" id="3.4.11.10"/>
    </reaction>
</comment>
<dbReference type="RefSeq" id="WP_069936678.1">
    <property type="nucleotide sequence ID" value="NZ_MAMP01000001.1"/>
</dbReference>
<keyword evidence="4 8" id="KW-0031">Aminopeptidase</keyword>
<evidence type="ECO:0000256" key="7">
    <source>
        <dbReference type="ARBA" id="ARBA00049972"/>
    </source>
</evidence>
<keyword evidence="5 8" id="KW-0645">Protease</keyword>
<comment type="subcellular location">
    <subcellularLocation>
        <location evidence="8">Cytoplasm</location>
    </subcellularLocation>
</comment>
<evidence type="ECO:0000256" key="1">
    <source>
        <dbReference type="ARBA" id="ARBA00000135"/>
    </source>
</evidence>
<dbReference type="InterPro" id="IPR000819">
    <property type="entry name" value="Peptidase_M17_C"/>
</dbReference>
<dbReference type="NCBIfam" id="NF002073">
    <property type="entry name" value="PRK00913.1-2"/>
    <property type="match status" value="1"/>
</dbReference>
<comment type="catalytic activity">
    <reaction evidence="1 8">
        <text>Release of an N-terminal amino acid, Xaa-|-Yaa-, in which Xaa is preferably Leu, but may be other amino acids including Pro although not Arg or Lys, and Yaa may be Pro. Amino acid amides and methyl esters are also readily hydrolyzed, but rates on arylamides are exceedingly low.</text>
        <dbReference type="EC" id="3.4.11.1"/>
    </reaction>
</comment>
<keyword evidence="11" id="KW-1185">Reference proteome</keyword>
<feature type="binding site" evidence="8">
    <location>
        <position position="288"/>
    </location>
    <ligand>
        <name>Mn(2+)</name>
        <dbReference type="ChEBI" id="CHEBI:29035"/>
        <label>2</label>
    </ligand>
</feature>
<dbReference type="Proteomes" id="UP000095658">
    <property type="component" value="Unassembled WGS sequence"/>
</dbReference>
<dbReference type="Gene3D" id="3.40.630.10">
    <property type="entry name" value="Zn peptidases"/>
    <property type="match status" value="1"/>
</dbReference>
<dbReference type="GO" id="GO:0006508">
    <property type="term" value="P:proteolysis"/>
    <property type="evidence" value="ECO:0007669"/>
    <property type="project" value="UniProtKB-KW"/>
</dbReference>
<dbReference type="OrthoDB" id="9809354at2"/>
<dbReference type="InterPro" id="IPR023042">
    <property type="entry name" value="Peptidase_M17_leu_NH2_pept"/>
</dbReference>
<dbReference type="PANTHER" id="PTHR11963:SF23">
    <property type="entry name" value="CYTOSOL AMINOPEPTIDASE"/>
    <property type="match status" value="1"/>
</dbReference>
<dbReference type="GO" id="GO:0005737">
    <property type="term" value="C:cytoplasm"/>
    <property type="evidence" value="ECO:0007669"/>
    <property type="project" value="UniProtKB-SubCell"/>
</dbReference>
<evidence type="ECO:0000256" key="2">
    <source>
        <dbReference type="ARBA" id="ARBA00000967"/>
    </source>
</evidence>
<name>A0A1E7DTV5_9BACI</name>
<dbReference type="GO" id="GO:0070006">
    <property type="term" value="F:metalloaminopeptidase activity"/>
    <property type="evidence" value="ECO:0007669"/>
    <property type="project" value="InterPro"/>
</dbReference>
<feature type="binding site" evidence="8">
    <location>
        <position position="349"/>
    </location>
    <ligand>
        <name>Mn(2+)</name>
        <dbReference type="ChEBI" id="CHEBI:29035"/>
        <label>2</label>
    </ligand>
</feature>
<feature type="binding site" evidence="8">
    <location>
        <position position="270"/>
    </location>
    <ligand>
        <name>Mn(2+)</name>
        <dbReference type="ChEBI" id="CHEBI:29035"/>
        <label>2</label>
    </ligand>
</feature>
<comment type="function">
    <text evidence="7 8">Presumably involved in the processing and regular turnover of intracellular proteins. Catalyzes the removal of unsubstituted N-terminal amino acids from various peptides.</text>
</comment>
<dbReference type="GO" id="GO:0030145">
    <property type="term" value="F:manganese ion binding"/>
    <property type="evidence" value="ECO:0007669"/>
    <property type="project" value="UniProtKB-UniRule"/>
</dbReference>
<evidence type="ECO:0000256" key="3">
    <source>
        <dbReference type="ARBA" id="ARBA00009528"/>
    </source>
</evidence>
<dbReference type="STRING" id="1714016.BA724_00165"/>
<keyword evidence="8" id="KW-0963">Cytoplasm</keyword>
<organism evidence="10 11">
    <name type="scientific">Domibacillus iocasae</name>
    <dbReference type="NCBI Taxonomy" id="1714016"/>
    <lineage>
        <taxon>Bacteria</taxon>
        <taxon>Bacillati</taxon>
        <taxon>Bacillota</taxon>
        <taxon>Bacilli</taxon>
        <taxon>Bacillales</taxon>
        <taxon>Bacillaceae</taxon>
        <taxon>Domibacillus</taxon>
    </lineage>
</organism>
<dbReference type="Pfam" id="PF00883">
    <property type="entry name" value="Peptidase_M17"/>
    <property type="match status" value="1"/>
</dbReference>
<dbReference type="PANTHER" id="PTHR11963">
    <property type="entry name" value="LEUCINE AMINOPEPTIDASE-RELATED"/>
    <property type="match status" value="1"/>
</dbReference>
<comment type="similarity">
    <text evidence="3 8">Belongs to the peptidase M17 family.</text>
</comment>
<evidence type="ECO:0000259" key="9">
    <source>
        <dbReference type="PROSITE" id="PS00631"/>
    </source>
</evidence>
<dbReference type="EC" id="3.4.11.1" evidence="8"/>
<evidence type="ECO:0000313" key="10">
    <source>
        <dbReference type="EMBL" id="OES46512.1"/>
    </source>
</evidence>
<feature type="binding site" evidence="8">
    <location>
        <position position="270"/>
    </location>
    <ligand>
        <name>Mn(2+)</name>
        <dbReference type="ChEBI" id="CHEBI:29035"/>
        <label>1</label>
    </ligand>
</feature>
<evidence type="ECO:0000313" key="11">
    <source>
        <dbReference type="Proteomes" id="UP000095658"/>
    </source>
</evidence>
<dbReference type="HAMAP" id="MF_00181">
    <property type="entry name" value="Cytosol_peptidase_M17"/>
    <property type="match status" value="1"/>
</dbReference>